<comment type="caution">
    <text evidence="1">The sequence shown here is derived from an EMBL/GenBank/DDBJ whole genome shotgun (WGS) entry which is preliminary data.</text>
</comment>
<dbReference type="EMBL" id="CM056742">
    <property type="protein sequence ID" value="KAJ8677305.1"/>
    <property type="molecule type" value="Genomic_DNA"/>
</dbReference>
<proteinExistence type="predicted"/>
<name>A0ACC2P151_9HYME</name>
<evidence type="ECO:0000313" key="2">
    <source>
        <dbReference type="Proteomes" id="UP001239111"/>
    </source>
</evidence>
<keyword evidence="2" id="KW-1185">Reference proteome</keyword>
<accession>A0ACC2P151</accession>
<reference evidence="1" key="1">
    <citation type="submission" date="2023-04" db="EMBL/GenBank/DDBJ databases">
        <title>A chromosome-level genome assembly of the parasitoid wasp Eretmocerus hayati.</title>
        <authorList>
            <person name="Zhong Y."/>
            <person name="Liu S."/>
            <person name="Liu Y."/>
        </authorList>
    </citation>
    <scope>NUCLEOTIDE SEQUENCE</scope>
    <source>
        <strain evidence="1">ZJU_SS_LIU_2023</strain>
    </source>
</reference>
<organism evidence="1 2">
    <name type="scientific">Eretmocerus hayati</name>
    <dbReference type="NCBI Taxonomy" id="131215"/>
    <lineage>
        <taxon>Eukaryota</taxon>
        <taxon>Metazoa</taxon>
        <taxon>Ecdysozoa</taxon>
        <taxon>Arthropoda</taxon>
        <taxon>Hexapoda</taxon>
        <taxon>Insecta</taxon>
        <taxon>Pterygota</taxon>
        <taxon>Neoptera</taxon>
        <taxon>Endopterygota</taxon>
        <taxon>Hymenoptera</taxon>
        <taxon>Apocrita</taxon>
        <taxon>Proctotrupomorpha</taxon>
        <taxon>Chalcidoidea</taxon>
        <taxon>Aphelinidae</taxon>
        <taxon>Aphelininae</taxon>
        <taxon>Eretmocerus</taxon>
    </lineage>
</organism>
<dbReference type="Proteomes" id="UP001239111">
    <property type="component" value="Chromosome 2"/>
</dbReference>
<gene>
    <name evidence="1" type="ORF">QAD02_013092</name>
</gene>
<sequence length="212" mass="24416">MLLAGLWFSPTKPEASLLRNSFQKCLRESCKGVTMVIRDTSIKIRGVIICGTCDLRAKAHFSNMKLYSGFFGCQVCKLRGERLNGVQIYPSLSLLAYSSPLLYEITDERYFIHHTLLEYGLYLSDRESISTQMIDLVEKLLDEYISQFGSLYGDDHMNYNLHLLLHSPEIVQRFRPLWVLFRFPSENMNGVLSLLVRPSTLKLKSALQQPHF</sequence>
<protein>
    <submittedName>
        <fullName evidence="1">Uncharacterized protein</fullName>
    </submittedName>
</protein>
<evidence type="ECO:0000313" key="1">
    <source>
        <dbReference type="EMBL" id="KAJ8677305.1"/>
    </source>
</evidence>